<dbReference type="InterPro" id="IPR032466">
    <property type="entry name" value="Metal_Hydrolase"/>
</dbReference>
<dbReference type="EMBL" id="UINC01206785">
    <property type="protein sequence ID" value="SVE28575.1"/>
    <property type="molecule type" value="Genomic_DNA"/>
</dbReference>
<evidence type="ECO:0000313" key="2">
    <source>
        <dbReference type="EMBL" id="SVE28575.1"/>
    </source>
</evidence>
<dbReference type="InterPro" id="IPR050378">
    <property type="entry name" value="Metallo-dep_Hydrolases_sf"/>
</dbReference>
<name>A0A383CA90_9ZZZZ</name>
<feature type="domain" description="Amidohydrolase 3" evidence="1">
    <location>
        <begin position="44"/>
        <end position="166"/>
    </location>
</feature>
<dbReference type="InterPro" id="IPR013108">
    <property type="entry name" value="Amidohydro_3"/>
</dbReference>
<dbReference type="AlphaFoldDB" id="A0A383CA90"/>
<gene>
    <name evidence="2" type="ORF">METZ01_LOCUS481429</name>
</gene>
<dbReference type="SUPFAM" id="SSF51556">
    <property type="entry name" value="Metallo-dependent hydrolases"/>
    <property type="match status" value="1"/>
</dbReference>
<dbReference type="Gene3D" id="3.20.20.140">
    <property type="entry name" value="Metal-dependent hydrolases"/>
    <property type="match status" value="1"/>
</dbReference>
<dbReference type="SUPFAM" id="SSF51338">
    <property type="entry name" value="Composite domain of metallo-dependent hydrolases"/>
    <property type="match status" value="1"/>
</dbReference>
<protein>
    <recommendedName>
        <fullName evidence="1">Amidohydrolase 3 domain-containing protein</fullName>
    </recommendedName>
</protein>
<dbReference type="GO" id="GO:0016812">
    <property type="term" value="F:hydrolase activity, acting on carbon-nitrogen (but not peptide) bonds, in cyclic amides"/>
    <property type="evidence" value="ECO:0007669"/>
    <property type="project" value="TreeGrafter"/>
</dbReference>
<organism evidence="2">
    <name type="scientific">marine metagenome</name>
    <dbReference type="NCBI Taxonomy" id="408172"/>
    <lineage>
        <taxon>unclassified sequences</taxon>
        <taxon>metagenomes</taxon>
        <taxon>ecological metagenomes</taxon>
    </lineage>
</organism>
<feature type="non-terminal residue" evidence="2">
    <location>
        <position position="192"/>
    </location>
</feature>
<proteinExistence type="predicted"/>
<dbReference type="PANTHER" id="PTHR11647">
    <property type="entry name" value="HYDRANTOINASE/DIHYDROPYRIMIDINASE FAMILY MEMBER"/>
    <property type="match status" value="1"/>
</dbReference>
<reference evidence="2" key="1">
    <citation type="submission" date="2018-05" db="EMBL/GenBank/DDBJ databases">
        <authorList>
            <person name="Lanie J.A."/>
            <person name="Ng W.-L."/>
            <person name="Kazmierczak K.M."/>
            <person name="Andrzejewski T.M."/>
            <person name="Davidsen T.M."/>
            <person name="Wayne K.J."/>
            <person name="Tettelin H."/>
            <person name="Glass J.I."/>
            <person name="Rusch D."/>
            <person name="Podicherti R."/>
            <person name="Tsui H.-C.T."/>
            <person name="Winkler M.E."/>
        </authorList>
    </citation>
    <scope>NUCLEOTIDE SEQUENCE</scope>
</reference>
<sequence length="192" mass="20914">MFDLLIKNGDIVDGSGELRIQSDIGIIDEKIAFIGDSTGKESKEIINAKGLIVSPGFIDTHTHHDGILLNNPQHASSLRQGVTTEILGQDGLSYAPLSSENYKIQRKYLGGILGMPPENLDMSTISAFRSHYHKKVSINTAYPVSHGALRMESVGFFDKPLRSKQLDHAKNLLKEGLDQGSVGLATGMSYHP</sequence>
<dbReference type="Pfam" id="PF07969">
    <property type="entry name" value="Amidohydro_3"/>
    <property type="match status" value="1"/>
</dbReference>
<dbReference type="PANTHER" id="PTHR11647:SF1">
    <property type="entry name" value="COLLAPSIN RESPONSE MEDIATOR PROTEIN"/>
    <property type="match status" value="1"/>
</dbReference>
<dbReference type="GO" id="GO:0005829">
    <property type="term" value="C:cytosol"/>
    <property type="evidence" value="ECO:0007669"/>
    <property type="project" value="TreeGrafter"/>
</dbReference>
<accession>A0A383CA90</accession>
<dbReference type="InterPro" id="IPR011059">
    <property type="entry name" value="Metal-dep_hydrolase_composite"/>
</dbReference>
<dbReference type="Gene3D" id="2.30.40.10">
    <property type="entry name" value="Urease, subunit C, domain 1"/>
    <property type="match status" value="1"/>
</dbReference>
<evidence type="ECO:0000259" key="1">
    <source>
        <dbReference type="Pfam" id="PF07969"/>
    </source>
</evidence>